<feature type="chain" id="PRO_5004651572" evidence="1">
    <location>
        <begin position="21"/>
        <end position="131"/>
    </location>
</feature>
<feature type="signal peptide" evidence="1">
    <location>
        <begin position="1"/>
        <end position="20"/>
    </location>
</feature>
<proteinExistence type="predicted"/>
<dbReference type="AlphaFoldDB" id="U4LH86"/>
<reference evidence="2 3" key="1">
    <citation type="journal article" date="2013" name="PLoS Genet.">
        <title>The genome and development-dependent transcriptomes of Pyronema confluens: a window into fungal evolution.</title>
        <authorList>
            <person name="Traeger S."/>
            <person name="Altegoer F."/>
            <person name="Freitag M."/>
            <person name="Gabaldon T."/>
            <person name="Kempken F."/>
            <person name="Kumar A."/>
            <person name="Marcet-Houben M."/>
            <person name="Poggeler S."/>
            <person name="Stajich J.E."/>
            <person name="Nowrousian M."/>
        </authorList>
    </citation>
    <scope>NUCLEOTIDE SEQUENCE [LARGE SCALE GENOMIC DNA]</scope>
    <source>
        <strain evidence="3">CBS 100304</strain>
        <tissue evidence="2">Vegetative mycelium</tissue>
    </source>
</reference>
<dbReference type="OrthoDB" id="10461612at2759"/>
<evidence type="ECO:0000313" key="3">
    <source>
        <dbReference type="Proteomes" id="UP000018144"/>
    </source>
</evidence>
<dbReference type="EMBL" id="HF935497">
    <property type="protein sequence ID" value="CCX30877.1"/>
    <property type="molecule type" value="Genomic_DNA"/>
</dbReference>
<keyword evidence="1" id="KW-0732">Signal</keyword>
<keyword evidence="3" id="KW-1185">Reference proteome</keyword>
<accession>U4LH86</accession>
<gene>
    <name evidence="2" type="ORF">PCON_09478</name>
</gene>
<name>U4LH86_PYROM</name>
<sequence length="131" mass="13726">MRVSTSLLFLSSATAVAGLAAPVPTPTAARTAEELYYDQLQCPNCGFLNWDPSMSNVTNTEPPVSDVTLDVSPSTEAEFQALKEKLKALGLEGQDFNEITTTSDFESGVNNIGIKIVGAALAAVATVAFAL</sequence>
<evidence type="ECO:0000313" key="2">
    <source>
        <dbReference type="EMBL" id="CCX30877.1"/>
    </source>
</evidence>
<organism evidence="2 3">
    <name type="scientific">Pyronema omphalodes (strain CBS 100304)</name>
    <name type="common">Pyronema confluens</name>
    <dbReference type="NCBI Taxonomy" id="1076935"/>
    <lineage>
        <taxon>Eukaryota</taxon>
        <taxon>Fungi</taxon>
        <taxon>Dikarya</taxon>
        <taxon>Ascomycota</taxon>
        <taxon>Pezizomycotina</taxon>
        <taxon>Pezizomycetes</taxon>
        <taxon>Pezizales</taxon>
        <taxon>Pyronemataceae</taxon>
        <taxon>Pyronema</taxon>
    </lineage>
</organism>
<evidence type="ECO:0000256" key="1">
    <source>
        <dbReference type="SAM" id="SignalP"/>
    </source>
</evidence>
<protein>
    <submittedName>
        <fullName evidence="2">Uncharacterized protein</fullName>
    </submittedName>
</protein>
<dbReference type="Proteomes" id="UP000018144">
    <property type="component" value="Unassembled WGS sequence"/>
</dbReference>